<feature type="region of interest" description="Disordered" evidence="1">
    <location>
        <begin position="154"/>
        <end position="173"/>
    </location>
</feature>
<organism evidence="2 3">
    <name type="scientific">Aspergillus vadensis (strain CBS 113365 / IMI 142717 / IBT 24658)</name>
    <dbReference type="NCBI Taxonomy" id="1448311"/>
    <lineage>
        <taxon>Eukaryota</taxon>
        <taxon>Fungi</taxon>
        <taxon>Dikarya</taxon>
        <taxon>Ascomycota</taxon>
        <taxon>Pezizomycotina</taxon>
        <taxon>Eurotiomycetes</taxon>
        <taxon>Eurotiomycetidae</taxon>
        <taxon>Eurotiales</taxon>
        <taxon>Aspergillaceae</taxon>
        <taxon>Aspergillus</taxon>
        <taxon>Aspergillus subgen. Circumdati</taxon>
    </lineage>
</organism>
<protein>
    <submittedName>
        <fullName evidence="2">Uncharacterized protein</fullName>
    </submittedName>
</protein>
<gene>
    <name evidence="2" type="ORF">BO88DRAFT_418871</name>
</gene>
<dbReference type="OrthoDB" id="4510118at2759"/>
<dbReference type="GeneID" id="37212960"/>
<dbReference type="Gene3D" id="1.25.40.20">
    <property type="entry name" value="Ankyrin repeat-containing domain"/>
    <property type="match status" value="1"/>
</dbReference>
<evidence type="ECO:0000313" key="3">
    <source>
        <dbReference type="Proteomes" id="UP000248405"/>
    </source>
</evidence>
<proteinExistence type="predicted"/>
<dbReference type="SUPFAM" id="SSF48403">
    <property type="entry name" value="Ankyrin repeat"/>
    <property type="match status" value="1"/>
</dbReference>
<name>A0A319AXH7_ASPVC</name>
<accession>A0A319AXH7</accession>
<reference evidence="2" key="1">
    <citation type="submission" date="2016-12" db="EMBL/GenBank/DDBJ databases">
        <title>The genomes of Aspergillus section Nigri reveals drivers in fungal speciation.</title>
        <authorList>
            <consortium name="DOE Joint Genome Institute"/>
            <person name="Vesth T.C."/>
            <person name="Nybo J."/>
            <person name="Theobald S."/>
            <person name="Brandl J."/>
            <person name="Frisvad J.C."/>
            <person name="Nielsen K.F."/>
            <person name="Lyhne E.K."/>
            <person name="Kogle M.E."/>
            <person name="Kuo A."/>
            <person name="Riley R."/>
            <person name="Clum A."/>
            <person name="Nolan M."/>
            <person name="Lipzen A."/>
            <person name="Salamov A."/>
            <person name="Henrissat B."/>
            <person name="Wiebenga A."/>
            <person name="De Vries R.P."/>
            <person name="Grigoriev I.V."/>
            <person name="Mortensen U.H."/>
            <person name="Andersen M.R."/>
            <person name="Baker S.E."/>
        </authorList>
    </citation>
    <scope>NUCLEOTIDE SEQUENCE [LARGE SCALE GENOMIC DNA]</scope>
    <source>
        <strain evidence="2">CBS 113365</strain>
    </source>
</reference>
<dbReference type="RefSeq" id="XP_025558753.1">
    <property type="nucleotide sequence ID" value="XM_025708368.1"/>
</dbReference>
<evidence type="ECO:0000313" key="2">
    <source>
        <dbReference type="EMBL" id="PYH64959.1"/>
    </source>
</evidence>
<dbReference type="AlphaFoldDB" id="A0A319AXH7"/>
<evidence type="ECO:0000256" key="1">
    <source>
        <dbReference type="SAM" id="MobiDB-lite"/>
    </source>
</evidence>
<dbReference type="InterPro" id="IPR036770">
    <property type="entry name" value="Ankyrin_rpt-contain_sf"/>
</dbReference>
<sequence length="173" mass="19491">MDMIVPLLDKGADARLSLHRLCAASWLDRVGLPMIDGPLELSIDINDRDSNGCTAMHYLVRHLNQPDVAHHPISWGEDIDFANHVKGTPLQEVIKRTMLRQYNRTRKSDSAQLCSALLRAQEQWIRVLVEAEGSVEQPNASGQIPAQLLSELTTEDQRRRQTAVRETYGVQEA</sequence>
<keyword evidence="3" id="KW-1185">Reference proteome</keyword>
<dbReference type="EMBL" id="KZ821640">
    <property type="protein sequence ID" value="PYH64959.1"/>
    <property type="molecule type" value="Genomic_DNA"/>
</dbReference>
<dbReference type="Proteomes" id="UP000248405">
    <property type="component" value="Unassembled WGS sequence"/>
</dbReference>